<dbReference type="Pfam" id="PF07730">
    <property type="entry name" value="HisKA_3"/>
    <property type="match status" value="1"/>
</dbReference>
<dbReference type="InterPro" id="IPR036890">
    <property type="entry name" value="HATPase_C_sf"/>
</dbReference>
<keyword evidence="9" id="KW-1133">Transmembrane helix</keyword>
<organism evidence="11 12">
    <name type="scientific">Jiangella ureilytica</name>
    <dbReference type="NCBI Taxonomy" id="2530374"/>
    <lineage>
        <taxon>Bacteria</taxon>
        <taxon>Bacillati</taxon>
        <taxon>Actinomycetota</taxon>
        <taxon>Actinomycetes</taxon>
        <taxon>Jiangellales</taxon>
        <taxon>Jiangellaceae</taxon>
        <taxon>Jiangella</taxon>
    </lineage>
</organism>
<feature type="domain" description="Signal transduction histidine kinase subgroup 3 dimerisation and phosphoacceptor" evidence="10">
    <location>
        <begin position="392"/>
        <end position="458"/>
    </location>
</feature>
<name>A0A4V2XXH3_9ACTN</name>
<feature type="transmembrane region" description="Helical" evidence="9">
    <location>
        <begin position="133"/>
        <end position="156"/>
    </location>
</feature>
<feature type="transmembrane region" description="Helical" evidence="9">
    <location>
        <begin position="176"/>
        <end position="194"/>
    </location>
</feature>
<feature type="transmembrane region" description="Helical" evidence="9">
    <location>
        <begin position="236"/>
        <end position="258"/>
    </location>
</feature>
<evidence type="ECO:0000256" key="6">
    <source>
        <dbReference type="ARBA" id="ARBA00022777"/>
    </source>
</evidence>
<accession>A0A4V2XXH3</accession>
<gene>
    <name evidence="11" type="ORF">E1212_06070</name>
</gene>
<dbReference type="InterPro" id="IPR011712">
    <property type="entry name" value="Sig_transdc_His_kin_sub3_dim/P"/>
</dbReference>
<feature type="transmembrane region" description="Helical" evidence="9">
    <location>
        <begin position="206"/>
        <end position="230"/>
    </location>
</feature>
<dbReference type="GO" id="GO:0046983">
    <property type="term" value="F:protein dimerization activity"/>
    <property type="evidence" value="ECO:0007669"/>
    <property type="project" value="InterPro"/>
</dbReference>
<dbReference type="PANTHER" id="PTHR24421">
    <property type="entry name" value="NITRATE/NITRITE SENSOR PROTEIN NARX-RELATED"/>
    <property type="match status" value="1"/>
</dbReference>
<evidence type="ECO:0000256" key="1">
    <source>
        <dbReference type="ARBA" id="ARBA00000085"/>
    </source>
</evidence>
<feature type="transmembrane region" description="Helical" evidence="9">
    <location>
        <begin position="101"/>
        <end position="121"/>
    </location>
</feature>
<dbReference type="Gene3D" id="3.30.565.10">
    <property type="entry name" value="Histidine kinase-like ATPase, C-terminal domain"/>
    <property type="match status" value="1"/>
</dbReference>
<evidence type="ECO:0000256" key="7">
    <source>
        <dbReference type="ARBA" id="ARBA00022840"/>
    </source>
</evidence>
<protein>
    <recommendedName>
        <fullName evidence="2">histidine kinase</fullName>
        <ecNumber evidence="2">2.7.13.3</ecNumber>
    </recommendedName>
</protein>
<feature type="transmembrane region" description="Helical" evidence="9">
    <location>
        <begin position="46"/>
        <end position="68"/>
    </location>
</feature>
<evidence type="ECO:0000256" key="9">
    <source>
        <dbReference type="SAM" id="Phobius"/>
    </source>
</evidence>
<feature type="transmembrane region" description="Helical" evidence="9">
    <location>
        <begin position="75"/>
        <end position="95"/>
    </location>
</feature>
<evidence type="ECO:0000259" key="10">
    <source>
        <dbReference type="Pfam" id="PF07730"/>
    </source>
</evidence>
<keyword evidence="5" id="KW-0547">Nucleotide-binding</keyword>
<dbReference type="PANTHER" id="PTHR24421:SF10">
    <property type="entry name" value="NITRATE_NITRITE SENSOR PROTEIN NARQ"/>
    <property type="match status" value="1"/>
</dbReference>
<evidence type="ECO:0000256" key="2">
    <source>
        <dbReference type="ARBA" id="ARBA00012438"/>
    </source>
</evidence>
<dbReference type="EMBL" id="SMKL01000010">
    <property type="protein sequence ID" value="TDC53235.1"/>
    <property type="molecule type" value="Genomic_DNA"/>
</dbReference>
<dbReference type="OrthoDB" id="3217947at2"/>
<dbReference type="CDD" id="cd16917">
    <property type="entry name" value="HATPase_UhpB-NarQ-NarX-like"/>
    <property type="match status" value="1"/>
</dbReference>
<proteinExistence type="predicted"/>
<comment type="catalytic activity">
    <reaction evidence="1">
        <text>ATP + protein L-histidine = ADP + protein N-phospho-L-histidine.</text>
        <dbReference type="EC" id="2.7.13.3"/>
    </reaction>
</comment>
<evidence type="ECO:0000313" key="11">
    <source>
        <dbReference type="EMBL" id="TDC53235.1"/>
    </source>
</evidence>
<dbReference type="RefSeq" id="WP_131980367.1">
    <property type="nucleotide sequence ID" value="NZ_SMKL01000010.1"/>
</dbReference>
<keyword evidence="9" id="KW-0472">Membrane</keyword>
<evidence type="ECO:0000313" key="12">
    <source>
        <dbReference type="Proteomes" id="UP000295621"/>
    </source>
</evidence>
<sequence length="580" mass="61286">MLDDRHHPTSSIGIAAKPLVLRAIAVAGLAAVIASAALAAATGHAVLHATLMCWIVLSYVLSGVLAWWHRPDSRIGALMILAGFATFLATLSWAGGQVPHAIGQAFDLVPVALILHVFLAYPTGRLRGRLERVLLTVGYTAAIGAQLAVMLLGGLGPGQVLTMTDEAAWAGVLHDVELVVISGVAIGGVVVLATRRRAEGQPLRRSLSLLIDSFALGFIMIAFLLLAGVFEGRPFPVVQAVALAALGLAPIAFVAGLLTARLARTAVGDLLLALRAPPVDLREPLARALRDPSLTIAYWLPQFGSWADQDGRPVVLPPDDGRSAVTLIGTGVEPMAALVHDPALNDEPELLDAVRAAAWIALENGRLRAEQRAHLDELRGSRARVIEAGQKERQRLERDLHDGAQQRLVALSLDLGLLESRLDTDSAARPVLAQAKREIALSLDELRDLARGLHPAVLSAHGLDVALESLAARAAVPVRLMVDVGGRLAEQVEVAAYYVVCESLANVAKHAQATAAIVDVVRKDGCVVVEVVDDGIGGADTERGTGLRGLADRVEALDGRLRVWTPLRAGTRVRAEIPCG</sequence>
<evidence type="ECO:0000256" key="5">
    <source>
        <dbReference type="ARBA" id="ARBA00022741"/>
    </source>
</evidence>
<keyword evidence="12" id="KW-1185">Reference proteome</keyword>
<dbReference type="EC" id="2.7.13.3" evidence="2"/>
<reference evidence="11 12" key="1">
    <citation type="submission" date="2019-02" db="EMBL/GenBank/DDBJ databases">
        <title>Draft genome sequences of novel Actinobacteria.</title>
        <authorList>
            <person name="Sahin N."/>
            <person name="Ay H."/>
            <person name="Saygin H."/>
        </authorList>
    </citation>
    <scope>NUCLEOTIDE SEQUENCE [LARGE SCALE GENOMIC DNA]</scope>
    <source>
        <strain evidence="11 12">KC603</strain>
    </source>
</reference>
<keyword evidence="8" id="KW-0902">Two-component regulatory system</keyword>
<keyword evidence="6 11" id="KW-0418">Kinase</keyword>
<evidence type="ECO:0000256" key="8">
    <source>
        <dbReference type="ARBA" id="ARBA00023012"/>
    </source>
</evidence>
<dbReference type="Gene3D" id="1.20.5.1930">
    <property type="match status" value="1"/>
</dbReference>
<dbReference type="SUPFAM" id="SSF55874">
    <property type="entry name" value="ATPase domain of HSP90 chaperone/DNA topoisomerase II/histidine kinase"/>
    <property type="match status" value="1"/>
</dbReference>
<dbReference type="GO" id="GO:0016020">
    <property type="term" value="C:membrane"/>
    <property type="evidence" value="ECO:0007669"/>
    <property type="project" value="InterPro"/>
</dbReference>
<evidence type="ECO:0000256" key="3">
    <source>
        <dbReference type="ARBA" id="ARBA00022553"/>
    </source>
</evidence>
<comment type="caution">
    <text evidence="11">The sequence shown here is derived from an EMBL/GenBank/DDBJ whole genome shotgun (WGS) entry which is preliminary data.</text>
</comment>
<keyword evidence="4" id="KW-0808">Transferase</keyword>
<dbReference type="GO" id="GO:0000155">
    <property type="term" value="F:phosphorelay sensor kinase activity"/>
    <property type="evidence" value="ECO:0007669"/>
    <property type="project" value="InterPro"/>
</dbReference>
<keyword evidence="7" id="KW-0067">ATP-binding</keyword>
<dbReference type="GO" id="GO:0005524">
    <property type="term" value="F:ATP binding"/>
    <property type="evidence" value="ECO:0007669"/>
    <property type="project" value="UniProtKB-KW"/>
</dbReference>
<dbReference type="InterPro" id="IPR050482">
    <property type="entry name" value="Sensor_HK_TwoCompSys"/>
</dbReference>
<dbReference type="Proteomes" id="UP000295621">
    <property type="component" value="Unassembled WGS sequence"/>
</dbReference>
<evidence type="ECO:0000256" key="4">
    <source>
        <dbReference type="ARBA" id="ARBA00022679"/>
    </source>
</evidence>
<keyword evidence="9" id="KW-0812">Transmembrane</keyword>
<dbReference type="AlphaFoldDB" id="A0A4V2XXH3"/>
<feature type="transmembrane region" description="Helical" evidence="9">
    <location>
        <begin position="20"/>
        <end position="40"/>
    </location>
</feature>
<keyword evidence="3" id="KW-0597">Phosphoprotein</keyword>